<protein>
    <submittedName>
        <fullName evidence="1">Uncharacterized protein</fullName>
    </submittedName>
</protein>
<evidence type="ECO:0000313" key="1">
    <source>
        <dbReference type="EMBL" id="VBA46951.1"/>
    </source>
</evidence>
<dbReference type="EMBL" id="UPHQ01000328">
    <property type="protein sequence ID" value="VBA46951.1"/>
    <property type="molecule type" value="Genomic_DNA"/>
</dbReference>
<evidence type="ECO:0000313" key="2">
    <source>
        <dbReference type="Proteomes" id="UP000267289"/>
    </source>
</evidence>
<keyword evidence="2" id="KW-1185">Reference proteome</keyword>
<organism evidence="1 2">
    <name type="scientific">Mycobacterium innocens</name>
    <dbReference type="NCBI Taxonomy" id="2341083"/>
    <lineage>
        <taxon>Bacteria</taxon>
        <taxon>Bacillati</taxon>
        <taxon>Actinomycetota</taxon>
        <taxon>Actinomycetes</taxon>
        <taxon>Mycobacteriales</taxon>
        <taxon>Mycobacteriaceae</taxon>
        <taxon>Mycobacterium</taxon>
    </lineage>
</organism>
<accession>A0A498QLA4</accession>
<dbReference type="AlphaFoldDB" id="A0A498QLA4"/>
<gene>
    <name evidence="1" type="ORF">LAUMK13_05749</name>
</gene>
<sequence>MTVLPPNVLVVGGTWVSIGPRTFSGVPLLAGLLRSPVTLSQV</sequence>
<dbReference type="Proteomes" id="UP000267289">
    <property type="component" value="Unassembled WGS sequence"/>
</dbReference>
<name>A0A498QLA4_9MYCO</name>
<reference evidence="1 2" key="1">
    <citation type="submission" date="2018-09" db="EMBL/GenBank/DDBJ databases">
        <authorList>
            <person name="Tagini F."/>
        </authorList>
    </citation>
    <scope>NUCLEOTIDE SEQUENCE [LARGE SCALE GENOMIC DNA]</scope>
    <source>
        <strain evidence="1 2">MK13</strain>
    </source>
</reference>
<proteinExistence type="predicted"/>